<evidence type="ECO:0000313" key="6">
    <source>
        <dbReference type="EMBL" id="PVU97024.1"/>
    </source>
</evidence>
<dbReference type="NCBIfam" id="TIGR00401">
    <property type="entry name" value="msrA"/>
    <property type="match status" value="1"/>
</dbReference>
<accession>A0A2T9YXJ8</accession>
<evidence type="ECO:0000256" key="2">
    <source>
        <dbReference type="ARBA" id="ARBA00012502"/>
    </source>
</evidence>
<evidence type="ECO:0000256" key="1">
    <source>
        <dbReference type="ARBA" id="ARBA00005591"/>
    </source>
</evidence>
<dbReference type="GO" id="GO:0008113">
    <property type="term" value="F:peptide-methionine (S)-S-oxide reductase activity"/>
    <property type="evidence" value="ECO:0007669"/>
    <property type="project" value="UniProtKB-EC"/>
</dbReference>
<comment type="caution">
    <text evidence="6">The sequence shown here is derived from an EMBL/GenBank/DDBJ whole genome shotgun (WGS) entry which is preliminary data.</text>
</comment>
<dbReference type="STRING" id="133385.A0A2T9YXJ8"/>
<evidence type="ECO:0000256" key="3">
    <source>
        <dbReference type="ARBA" id="ARBA00023002"/>
    </source>
</evidence>
<dbReference type="AlphaFoldDB" id="A0A2T9YXJ8"/>
<keyword evidence="7" id="KW-1185">Reference proteome</keyword>
<dbReference type="EMBL" id="MBFR01000020">
    <property type="protein sequence ID" value="PVU97024.1"/>
    <property type="molecule type" value="Genomic_DNA"/>
</dbReference>
<dbReference type="Gene3D" id="3.30.1060.10">
    <property type="entry name" value="Peptide methionine sulphoxide reductase MsrA"/>
    <property type="match status" value="1"/>
</dbReference>
<dbReference type="InterPro" id="IPR002569">
    <property type="entry name" value="Met_Sox_Rdtase_MsrA_dom"/>
</dbReference>
<dbReference type="PANTHER" id="PTHR43774:SF1">
    <property type="entry name" value="PEPTIDE METHIONINE SULFOXIDE REDUCTASE MSRA 2"/>
    <property type="match status" value="1"/>
</dbReference>
<gene>
    <name evidence="6" type="ORF">BB561_000844</name>
</gene>
<sequence>MMIAEKDKSIPAAISLRGTPSSGLTKGVSEWATLGAGCFGPPEMIYMRTVGVLQTQVGYMGGHDTAPTYAKVCARETLHAEVVLVEFDPGLISYDQILDLYFEMFDPTVLNSDTVGKGAQYRSVIFYHTAKQQQIAASRLESLQLCSPLKPIVTQLLPLTTFYPAEVYQQRYLEKHGQRSFKGCTDPIIKIP</sequence>
<organism evidence="6 7">
    <name type="scientific">Smittium simulii</name>
    <dbReference type="NCBI Taxonomy" id="133385"/>
    <lineage>
        <taxon>Eukaryota</taxon>
        <taxon>Fungi</taxon>
        <taxon>Fungi incertae sedis</taxon>
        <taxon>Zoopagomycota</taxon>
        <taxon>Kickxellomycotina</taxon>
        <taxon>Harpellomycetes</taxon>
        <taxon>Harpellales</taxon>
        <taxon>Legeriomycetaceae</taxon>
        <taxon>Smittium</taxon>
    </lineage>
</organism>
<dbReference type="Pfam" id="PF01625">
    <property type="entry name" value="PMSR"/>
    <property type="match status" value="1"/>
</dbReference>
<evidence type="ECO:0000256" key="4">
    <source>
        <dbReference type="ARBA" id="ARBA00030643"/>
    </source>
</evidence>
<evidence type="ECO:0000259" key="5">
    <source>
        <dbReference type="Pfam" id="PF01625"/>
    </source>
</evidence>
<dbReference type="HAMAP" id="MF_01401">
    <property type="entry name" value="MsrA"/>
    <property type="match status" value="1"/>
</dbReference>
<proteinExistence type="inferred from homology"/>
<dbReference type="PANTHER" id="PTHR43774">
    <property type="entry name" value="PEPTIDE METHIONINE SULFOXIDE REDUCTASE"/>
    <property type="match status" value="1"/>
</dbReference>
<dbReference type="EC" id="1.8.4.11" evidence="2"/>
<dbReference type="Proteomes" id="UP000245383">
    <property type="component" value="Unassembled WGS sequence"/>
</dbReference>
<feature type="domain" description="Peptide methionine sulphoxide reductase MsrA" evidence="5">
    <location>
        <begin position="32"/>
        <end position="179"/>
    </location>
</feature>
<reference evidence="6 7" key="1">
    <citation type="journal article" date="2018" name="MBio">
        <title>Comparative Genomics Reveals the Core Gene Toolbox for the Fungus-Insect Symbiosis.</title>
        <authorList>
            <person name="Wang Y."/>
            <person name="Stata M."/>
            <person name="Wang W."/>
            <person name="Stajich J.E."/>
            <person name="White M.M."/>
            <person name="Moncalvo J.M."/>
        </authorList>
    </citation>
    <scope>NUCLEOTIDE SEQUENCE [LARGE SCALE GENOMIC DNA]</scope>
    <source>
        <strain evidence="6 7">SWE-8-4</strain>
    </source>
</reference>
<dbReference type="SUPFAM" id="SSF55068">
    <property type="entry name" value="Peptide methionine sulfoxide reductase"/>
    <property type="match status" value="1"/>
</dbReference>
<protein>
    <recommendedName>
        <fullName evidence="2">peptide-methionine (S)-S-oxide reductase</fullName>
        <ecNumber evidence="2">1.8.4.11</ecNumber>
    </recommendedName>
    <alternativeName>
        <fullName evidence="4">Peptide-methionine (S)-S-oxide reductase</fullName>
    </alternativeName>
</protein>
<dbReference type="OrthoDB" id="77405at2759"/>
<dbReference type="InterPro" id="IPR036509">
    <property type="entry name" value="Met_Sox_Rdtase_MsrA_sf"/>
</dbReference>
<comment type="similarity">
    <text evidence="1">Belongs to the MsrA Met sulfoxide reductase family.</text>
</comment>
<evidence type="ECO:0000313" key="7">
    <source>
        <dbReference type="Proteomes" id="UP000245383"/>
    </source>
</evidence>
<keyword evidence="3" id="KW-0560">Oxidoreductase</keyword>
<name>A0A2T9YXJ8_9FUNG</name>